<name>A0A9W8RLB1_9HYPO</name>
<proteinExistence type="predicted"/>
<dbReference type="Gene3D" id="3.30.300.30">
    <property type="match status" value="1"/>
</dbReference>
<dbReference type="OrthoDB" id="10253869at2759"/>
<dbReference type="GO" id="GO:0030729">
    <property type="term" value="F:acetoacetate-CoA ligase activity"/>
    <property type="evidence" value="ECO:0007669"/>
    <property type="project" value="TreeGrafter"/>
</dbReference>
<evidence type="ECO:0000313" key="2">
    <source>
        <dbReference type="Proteomes" id="UP001152049"/>
    </source>
</evidence>
<dbReference type="Proteomes" id="UP001152049">
    <property type="component" value="Unassembled WGS sequence"/>
</dbReference>
<dbReference type="EMBL" id="JAOQAZ010000053">
    <property type="protein sequence ID" value="KAJ4244006.1"/>
    <property type="molecule type" value="Genomic_DNA"/>
</dbReference>
<keyword evidence="2" id="KW-1185">Reference proteome</keyword>
<dbReference type="PANTHER" id="PTHR42921">
    <property type="entry name" value="ACETOACETYL-COA SYNTHETASE"/>
    <property type="match status" value="1"/>
</dbReference>
<sequence>MAVDILDPVSPQPVSTAQDGAAGELVCTQPFPSQPLRFVGVDGLAKYRASYFDRFGPAIWCQGDFVKQLKDTGGLIMLGRSDGVLNPSGVRFGSAEIYAVTDRIPELSDSICVGQKLEANADERVLLFVKLKSDISLTPQLTKRIQDAIRGRYSPRHVPSAIFEVPDIPYTVNGKKCEINVKQIVNGQKATASGSVANPDALGFYERFAKLPIAGTSRTPAKAKL</sequence>
<dbReference type="SUPFAM" id="SSF56801">
    <property type="entry name" value="Acetyl-CoA synthetase-like"/>
    <property type="match status" value="1"/>
</dbReference>
<evidence type="ECO:0008006" key="3">
    <source>
        <dbReference type="Google" id="ProtNLM"/>
    </source>
</evidence>
<accession>A0A9W8RLB1</accession>
<comment type="caution">
    <text evidence="1">The sequence shown here is derived from an EMBL/GenBank/DDBJ whole genome shotgun (WGS) entry which is preliminary data.</text>
</comment>
<organism evidence="1 2">
    <name type="scientific">Fusarium torreyae</name>
    <dbReference type="NCBI Taxonomy" id="1237075"/>
    <lineage>
        <taxon>Eukaryota</taxon>
        <taxon>Fungi</taxon>
        <taxon>Dikarya</taxon>
        <taxon>Ascomycota</taxon>
        <taxon>Pezizomycotina</taxon>
        <taxon>Sordariomycetes</taxon>
        <taxon>Hypocreomycetidae</taxon>
        <taxon>Hypocreales</taxon>
        <taxon>Nectriaceae</taxon>
        <taxon>Fusarium</taxon>
    </lineage>
</organism>
<protein>
    <recommendedName>
        <fullName evidence="3">Acetoacetyl-CoA synthetase</fullName>
    </recommendedName>
</protein>
<dbReference type="AlphaFoldDB" id="A0A9W8RLB1"/>
<dbReference type="InterPro" id="IPR045851">
    <property type="entry name" value="AMP-bd_C_sf"/>
</dbReference>
<reference evidence="1" key="1">
    <citation type="submission" date="2022-09" db="EMBL/GenBank/DDBJ databases">
        <title>Fusarium specimens isolated from Avocado Roots.</title>
        <authorList>
            <person name="Stajich J."/>
            <person name="Roper C."/>
            <person name="Heimlech-Rivalta G."/>
        </authorList>
    </citation>
    <scope>NUCLEOTIDE SEQUENCE</scope>
    <source>
        <strain evidence="1">CF00136</strain>
    </source>
</reference>
<gene>
    <name evidence="1" type="ORF">NW762_014619</name>
</gene>
<evidence type="ECO:0000313" key="1">
    <source>
        <dbReference type="EMBL" id="KAJ4244006.1"/>
    </source>
</evidence>
<dbReference type="PANTHER" id="PTHR42921:SF1">
    <property type="entry name" value="ACETOACETYL-COA SYNTHETASE"/>
    <property type="match status" value="1"/>
</dbReference>